<keyword evidence="1" id="KW-0805">Transcription regulation</keyword>
<dbReference type="PROSITE" id="PS50932">
    <property type="entry name" value="HTH_LACI_2"/>
    <property type="match status" value="1"/>
</dbReference>
<dbReference type="InterPro" id="IPR028082">
    <property type="entry name" value="Peripla_BP_I"/>
</dbReference>
<sequence length="332" mass="37510">MATIKDVAKKAGLSVSTVSRYLNNHPYISEEKKKSIKEAMEELNYTPNSIATQLRSKKGTMIGILVSRITNPFLSYLVDGIEKQAKMQGYNVLIMQTYDDSKAEIKMLEMLKQQIITGLIMCSVEGEKEVIESYQVYGPIVLCNEQILHSTIPQVMTDQEQATYEAVRFLINKGYRKIAYCTGGSLATKGHGELRTLGAERALLEEKLPLKKEWIFRKTHTMQDGYRIAKQIFQLSKENRPDAIFTNSDEVAMGIIEYSMAHQVVIPEDLAVMGFDNQPYTSVLAVPLTTIEQPVEALGIESTKLLVALMEKKAYQIDETQLKLRLIERKSV</sequence>
<reference evidence="6" key="2">
    <citation type="submission" date="2020-09" db="EMBL/GenBank/DDBJ databases">
        <authorList>
            <person name="Sun Q."/>
            <person name="Sedlacek I."/>
        </authorList>
    </citation>
    <scope>NUCLEOTIDE SEQUENCE</scope>
    <source>
        <strain evidence="6">CCM 8433</strain>
    </source>
</reference>
<evidence type="ECO:0000256" key="3">
    <source>
        <dbReference type="ARBA" id="ARBA00023163"/>
    </source>
</evidence>
<keyword evidence="2" id="KW-0238">DNA-binding</keyword>
<evidence type="ECO:0000259" key="5">
    <source>
        <dbReference type="PROSITE" id="PS50943"/>
    </source>
</evidence>
<keyword evidence="7" id="KW-1185">Reference proteome</keyword>
<dbReference type="PANTHER" id="PTHR30146:SF136">
    <property type="entry name" value="NTD BIOSYNTHESIS OPERON REGULATOR NTDR"/>
    <property type="match status" value="1"/>
</dbReference>
<feature type="domain" description="HTH lacI-type" evidence="4">
    <location>
        <begin position="2"/>
        <end position="56"/>
    </location>
</feature>
<proteinExistence type="predicted"/>
<evidence type="ECO:0000313" key="7">
    <source>
        <dbReference type="Proteomes" id="UP000622610"/>
    </source>
</evidence>
<organism evidence="6 7">
    <name type="scientific">Enterococcus alcedinis</name>
    <dbReference type="NCBI Taxonomy" id="1274384"/>
    <lineage>
        <taxon>Bacteria</taxon>
        <taxon>Bacillati</taxon>
        <taxon>Bacillota</taxon>
        <taxon>Bacilli</taxon>
        <taxon>Lactobacillales</taxon>
        <taxon>Enterococcaceae</taxon>
        <taxon>Enterococcus</taxon>
    </lineage>
</organism>
<dbReference type="RefSeq" id="WP_188368180.1">
    <property type="nucleotide sequence ID" value="NZ_BMDT01000010.1"/>
</dbReference>
<dbReference type="Gene3D" id="1.10.260.40">
    <property type="entry name" value="lambda repressor-like DNA-binding domains"/>
    <property type="match status" value="1"/>
</dbReference>
<dbReference type="PROSITE" id="PS50943">
    <property type="entry name" value="HTH_CROC1"/>
    <property type="match status" value="1"/>
</dbReference>
<dbReference type="SUPFAM" id="SSF53822">
    <property type="entry name" value="Periplasmic binding protein-like I"/>
    <property type="match status" value="1"/>
</dbReference>
<evidence type="ECO:0000256" key="1">
    <source>
        <dbReference type="ARBA" id="ARBA00023015"/>
    </source>
</evidence>
<dbReference type="InterPro" id="IPR001761">
    <property type="entry name" value="Peripla_BP/Lac1_sug-bd_dom"/>
</dbReference>
<protein>
    <submittedName>
        <fullName evidence="6">LacI family transcriptional regulator</fullName>
    </submittedName>
</protein>
<dbReference type="CDD" id="cd01392">
    <property type="entry name" value="HTH_LacI"/>
    <property type="match status" value="1"/>
</dbReference>
<evidence type="ECO:0000256" key="2">
    <source>
        <dbReference type="ARBA" id="ARBA00023125"/>
    </source>
</evidence>
<dbReference type="GO" id="GO:0000976">
    <property type="term" value="F:transcription cis-regulatory region binding"/>
    <property type="evidence" value="ECO:0007669"/>
    <property type="project" value="TreeGrafter"/>
</dbReference>
<dbReference type="InterPro" id="IPR010982">
    <property type="entry name" value="Lambda_DNA-bd_dom_sf"/>
</dbReference>
<comment type="caution">
    <text evidence="6">The sequence shown here is derived from an EMBL/GenBank/DDBJ whole genome shotgun (WGS) entry which is preliminary data.</text>
</comment>
<dbReference type="Pfam" id="PF00356">
    <property type="entry name" value="LacI"/>
    <property type="match status" value="1"/>
</dbReference>
<dbReference type="SMART" id="SM00354">
    <property type="entry name" value="HTH_LACI"/>
    <property type="match status" value="1"/>
</dbReference>
<gene>
    <name evidence="6" type="ORF">GCM10011482_20050</name>
</gene>
<dbReference type="Gene3D" id="3.40.50.2300">
    <property type="match status" value="2"/>
</dbReference>
<dbReference type="CDD" id="cd06286">
    <property type="entry name" value="PBP1_CcpB-like"/>
    <property type="match status" value="1"/>
</dbReference>
<dbReference type="GO" id="GO:0003700">
    <property type="term" value="F:DNA-binding transcription factor activity"/>
    <property type="evidence" value="ECO:0007669"/>
    <property type="project" value="TreeGrafter"/>
</dbReference>
<dbReference type="InterPro" id="IPR000843">
    <property type="entry name" value="HTH_LacI"/>
</dbReference>
<dbReference type="Pfam" id="PF00532">
    <property type="entry name" value="Peripla_BP_1"/>
    <property type="match status" value="1"/>
</dbReference>
<accession>A0A917N5I5</accession>
<dbReference type="Proteomes" id="UP000622610">
    <property type="component" value="Unassembled WGS sequence"/>
</dbReference>
<dbReference type="SUPFAM" id="SSF47413">
    <property type="entry name" value="lambda repressor-like DNA-binding domains"/>
    <property type="match status" value="1"/>
</dbReference>
<evidence type="ECO:0000313" key="6">
    <source>
        <dbReference type="EMBL" id="GGI66351.1"/>
    </source>
</evidence>
<reference evidence="6" key="1">
    <citation type="journal article" date="2014" name="Int. J. Syst. Evol. Microbiol.">
        <title>Complete genome sequence of Corynebacterium casei LMG S-19264T (=DSM 44701T), isolated from a smear-ripened cheese.</title>
        <authorList>
            <consortium name="US DOE Joint Genome Institute (JGI-PGF)"/>
            <person name="Walter F."/>
            <person name="Albersmeier A."/>
            <person name="Kalinowski J."/>
            <person name="Ruckert C."/>
        </authorList>
    </citation>
    <scope>NUCLEOTIDE SEQUENCE</scope>
    <source>
        <strain evidence="6">CCM 8433</strain>
    </source>
</reference>
<feature type="domain" description="HTH cro/C1-type" evidence="5">
    <location>
        <begin position="3"/>
        <end position="50"/>
    </location>
</feature>
<evidence type="ECO:0000259" key="4">
    <source>
        <dbReference type="PROSITE" id="PS50932"/>
    </source>
</evidence>
<dbReference type="PRINTS" id="PR00036">
    <property type="entry name" value="HTHLACI"/>
</dbReference>
<name>A0A917N5I5_9ENTE</name>
<dbReference type="AlphaFoldDB" id="A0A917N5I5"/>
<dbReference type="InterPro" id="IPR001387">
    <property type="entry name" value="Cro/C1-type_HTH"/>
</dbReference>
<dbReference type="PANTHER" id="PTHR30146">
    <property type="entry name" value="LACI-RELATED TRANSCRIPTIONAL REPRESSOR"/>
    <property type="match status" value="1"/>
</dbReference>
<dbReference type="EMBL" id="BMDT01000010">
    <property type="protein sequence ID" value="GGI66351.1"/>
    <property type="molecule type" value="Genomic_DNA"/>
</dbReference>
<keyword evidence="3" id="KW-0804">Transcription</keyword>